<dbReference type="PANTHER" id="PTHR21419">
    <property type="match status" value="1"/>
</dbReference>
<dbReference type="InterPro" id="IPR028994">
    <property type="entry name" value="Integrin_alpha_N"/>
</dbReference>
<evidence type="ECO:0000256" key="3">
    <source>
        <dbReference type="ARBA" id="ARBA00022989"/>
    </source>
</evidence>
<dbReference type="Pfam" id="PF23727">
    <property type="entry name" value="Beta-prop_FAM234A_B"/>
    <property type="match status" value="1"/>
</dbReference>
<evidence type="ECO:0000313" key="8">
    <source>
        <dbReference type="EMBL" id="PFX29030.1"/>
    </source>
</evidence>
<evidence type="ECO:0000256" key="1">
    <source>
        <dbReference type="ARBA" id="ARBA00004167"/>
    </source>
</evidence>
<feature type="compositionally biased region" description="Basic and acidic residues" evidence="5">
    <location>
        <begin position="1"/>
        <end position="12"/>
    </location>
</feature>
<gene>
    <name evidence="8" type="primary">Itfg3</name>
    <name evidence="8" type="ORF">AWC38_SpisGene6201</name>
</gene>
<accession>A0A2B4SJI1</accession>
<keyword evidence="4 6" id="KW-0472">Membrane</keyword>
<evidence type="ECO:0000259" key="7">
    <source>
        <dbReference type="Pfam" id="PF23727"/>
    </source>
</evidence>
<dbReference type="InterPro" id="IPR055409">
    <property type="entry name" value="Beta-prop_FAM234A_B"/>
</dbReference>
<dbReference type="PANTHER" id="PTHR21419:SF30">
    <property type="entry name" value="IG-LIKE DOMAIN-CONTAINING PROTEIN"/>
    <property type="match status" value="1"/>
</dbReference>
<name>A0A2B4SJI1_STYPI</name>
<evidence type="ECO:0000256" key="5">
    <source>
        <dbReference type="SAM" id="MobiDB-lite"/>
    </source>
</evidence>
<dbReference type="OrthoDB" id="6364780at2759"/>
<feature type="transmembrane region" description="Helical" evidence="6">
    <location>
        <begin position="62"/>
        <end position="82"/>
    </location>
</feature>
<reference evidence="9" key="1">
    <citation type="journal article" date="2017" name="bioRxiv">
        <title>Comparative analysis of the genomes of Stylophora pistillata and Acropora digitifera provides evidence for extensive differences between species of corals.</title>
        <authorList>
            <person name="Voolstra C.R."/>
            <person name="Li Y."/>
            <person name="Liew Y.J."/>
            <person name="Baumgarten S."/>
            <person name="Zoccola D."/>
            <person name="Flot J.-F."/>
            <person name="Tambutte S."/>
            <person name="Allemand D."/>
            <person name="Aranda M."/>
        </authorList>
    </citation>
    <scope>NUCLEOTIDE SEQUENCE [LARGE SCALE GENOMIC DNA]</scope>
</reference>
<proteinExistence type="predicted"/>
<dbReference type="Proteomes" id="UP000225706">
    <property type="component" value="Unassembled WGS sequence"/>
</dbReference>
<feature type="region of interest" description="Disordered" evidence="5">
    <location>
        <begin position="1"/>
        <end position="53"/>
    </location>
</feature>
<comment type="subcellular location">
    <subcellularLocation>
        <location evidence="1">Membrane</location>
        <topology evidence="1">Single-pass membrane protein</topology>
    </subcellularLocation>
</comment>
<evidence type="ECO:0000256" key="6">
    <source>
        <dbReference type="SAM" id="Phobius"/>
    </source>
</evidence>
<keyword evidence="9" id="KW-1185">Reference proteome</keyword>
<keyword evidence="2 6" id="KW-0812">Transmembrane</keyword>
<dbReference type="SUPFAM" id="SSF69318">
    <property type="entry name" value="Integrin alpha N-terminal domain"/>
    <property type="match status" value="1"/>
</dbReference>
<feature type="domain" description="FAM234A/B beta-propeller" evidence="7">
    <location>
        <begin position="151"/>
        <end position="458"/>
    </location>
</feature>
<protein>
    <submittedName>
        <fullName evidence="8">Protein ITFG3</fullName>
    </submittedName>
</protein>
<organism evidence="8 9">
    <name type="scientific">Stylophora pistillata</name>
    <name type="common">Smooth cauliflower coral</name>
    <dbReference type="NCBI Taxonomy" id="50429"/>
    <lineage>
        <taxon>Eukaryota</taxon>
        <taxon>Metazoa</taxon>
        <taxon>Cnidaria</taxon>
        <taxon>Anthozoa</taxon>
        <taxon>Hexacorallia</taxon>
        <taxon>Scleractinia</taxon>
        <taxon>Astrocoeniina</taxon>
        <taxon>Pocilloporidae</taxon>
        <taxon>Stylophora</taxon>
    </lineage>
</organism>
<keyword evidence="3 6" id="KW-1133">Transmembrane helix</keyword>
<evidence type="ECO:0000313" key="9">
    <source>
        <dbReference type="Proteomes" id="UP000225706"/>
    </source>
</evidence>
<dbReference type="InterPro" id="IPR045232">
    <property type="entry name" value="FAM234"/>
</dbReference>
<evidence type="ECO:0000256" key="4">
    <source>
        <dbReference type="ARBA" id="ARBA00023136"/>
    </source>
</evidence>
<feature type="compositionally biased region" description="Basic and acidic residues" evidence="5">
    <location>
        <begin position="39"/>
        <end position="52"/>
    </location>
</feature>
<sequence>MATRSTDSRPLMEMDPSTSEEIEGDAVTEGKLSTGDARSLFEDSKEPPESAEKQPLSLKRRIALVGALLLCVFTIFAFAFLLPCHKPKCQKLPVCPGKGHLTAGNWTHQFGGIIPIVTSLLDVTGDGRPDVIVEFDIEALESTDSSFLSQLCQNKDCRGSGILALHGSCGNSLWVFSRNSSLGLLACEKITEGIDVKNNQHCVFIEEKTNIVLFNSKNGTTKWKSSLGGKVSSFKFVNDVDGDGQKDIVLINKLSIGGSEGYINLVSGRLGKVLGNSIPLSGGHDSNSILATHSLPSKQQFVIVCTLSHEKNTTSLWAMSVHDLFEKVTQPTKSIPGEAWGKHIPNPHTGFISILNDAVILIQPLLTDLDGDGVKDIVFVTKENDTSLLAMNGTDLAIVWKMVVPSDAVIHKLFSTPYSVKENLTDIGLFVAHTNSSSSLLVIDGRTGGISWSFHSRTGLAVAPVPVPGLSGAQHAFVIWLPKLEAVTLISKSRKSRDISHQVNGWVPGDVSQMMNDEYARPQPRKLFSNKFDSKDEFEKVRSDDLALKEFELYLLKDSLEKIEDTSFIEKEPFSSTREEKRADTKWLGIRKEKSSIIHKGGFHQHAIPFRKEQRHKEGVSGEENIEFKADPHVQNDLEEQLSGLTNHRKKQTVLENHRARAPLASASKDSSFLQPRQEFLKEFPGRQTRIENQDNEVNILPGKSTVTQQFHSEYHRKEYPKLETVKKPSYHKRSVTSLPKCAKSFGDVADAYVAVLLVKSVDGRQLLADITEEDPLHLGPEDYKSLFKTREGDKQAKSCLRLVPHIVSQPVIRDSYEGLDLVYTVNFVSKDHSLQVTEIRKMPMEAVFELLEGISKDTRQQQTKRGIDSFRFPSVWK</sequence>
<comment type="caution">
    <text evidence="8">The sequence shown here is derived from an EMBL/GenBank/DDBJ whole genome shotgun (WGS) entry which is preliminary data.</text>
</comment>
<dbReference type="GO" id="GO:0016020">
    <property type="term" value="C:membrane"/>
    <property type="evidence" value="ECO:0007669"/>
    <property type="project" value="UniProtKB-SubCell"/>
</dbReference>
<evidence type="ECO:0000256" key="2">
    <source>
        <dbReference type="ARBA" id="ARBA00022692"/>
    </source>
</evidence>
<dbReference type="AlphaFoldDB" id="A0A2B4SJI1"/>
<dbReference type="EMBL" id="LSMT01000072">
    <property type="protein sequence ID" value="PFX29030.1"/>
    <property type="molecule type" value="Genomic_DNA"/>
</dbReference>